<protein>
    <submittedName>
        <fullName evidence="1">Uncharacterized protein</fullName>
    </submittedName>
</protein>
<keyword evidence="2" id="KW-1185">Reference proteome</keyword>
<reference evidence="1" key="1">
    <citation type="submission" date="2020-09" db="EMBL/GenBank/DDBJ databases">
        <title>Genome-Enabled Discovery of Anthraquinone Biosynthesis in Senna tora.</title>
        <authorList>
            <person name="Kang S.-H."/>
            <person name="Pandey R.P."/>
            <person name="Lee C.-M."/>
            <person name="Sim J.-S."/>
            <person name="Jeong J.-T."/>
            <person name="Choi B.-S."/>
            <person name="Jung M."/>
            <person name="Ginzburg D."/>
            <person name="Zhao K."/>
            <person name="Won S.Y."/>
            <person name="Oh T.-J."/>
            <person name="Yu Y."/>
            <person name="Kim N.-H."/>
            <person name="Lee O.R."/>
            <person name="Lee T.-H."/>
            <person name="Bashyal P."/>
            <person name="Kim T.-S."/>
            <person name="Lee W.-H."/>
            <person name="Kawkins C."/>
            <person name="Kim C.-K."/>
            <person name="Kim J.S."/>
            <person name="Ahn B.O."/>
            <person name="Rhee S.Y."/>
            <person name="Sohng J.K."/>
        </authorList>
    </citation>
    <scope>NUCLEOTIDE SEQUENCE</scope>
    <source>
        <tissue evidence="1">Leaf</tissue>
    </source>
</reference>
<dbReference type="AlphaFoldDB" id="A0A834TTN6"/>
<sequence length="58" mass="6890">MVLAGERRRCYEHRAKMQASKSVFHLLRLVRFALDEQEVEDEDHCNDDDEQIITLDVD</sequence>
<name>A0A834TTN6_9FABA</name>
<dbReference type="Proteomes" id="UP000634136">
    <property type="component" value="Unassembled WGS sequence"/>
</dbReference>
<proteinExistence type="predicted"/>
<evidence type="ECO:0000313" key="2">
    <source>
        <dbReference type="Proteomes" id="UP000634136"/>
    </source>
</evidence>
<gene>
    <name evidence="1" type="ORF">G2W53_021928</name>
</gene>
<comment type="caution">
    <text evidence="1">The sequence shown here is derived from an EMBL/GenBank/DDBJ whole genome shotgun (WGS) entry which is preliminary data.</text>
</comment>
<accession>A0A834TTN6</accession>
<organism evidence="1 2">
    <name type="scientific">Senna tora</name>
    <dbReference type="NCBI Taxonomy" id="362788"/>
    <lineage>
        <taxon>Eukaryota</taxon>
        <taxon>Viridiplantae</taxon>
        <taxon>Streptophyta</taxon>
        <taxon>Embryophyta</taxon>
        <taxon>Tracheophyta</taxon>
        <taxon>Spermatophyta</taxon>
        <taxon>Magnoliopsida</taxon>
        <taxon>eudicotyledons</taxon>
        <taxon>Gunneridae</taxon>
        <taxon>Pentapetalae</taxon>
        <taxon>rosids</taxon>
        <taxon>fabids</taxon>
        <taxon>Fabales</taxon>
        <taxon>Fabaceae</taxon>
        <taxon>Caesalpinioideae</taxon>
        <taxon>Cassia clade</taxon>
        <taxon>Senna</taxon>
    </lineage>
</organism>
<evidence type="ECO:0000313" key="1">
    <source>
        <dbReference type="EMBL" id="KAF7823784.1"/>
    </source>
</evidence>
<dbReference type="EMBL" id="JAAIUW010000007">
    <property type="protein sequence ID" value="KAF7823784.1"/>
    <property type="molecule type" value="Genomic_DNA"/>
</dbReference>